<reference evidence="1" key="1">
    <citation type="submission" date="2020-08" db="EMBL/GenBank/DDBJ databases">
        <title>Food and environmental bacterial isolates.</title>
        <authorList>
            <person name="Richter L."/>
            <person name="Du Plessis E.M."/>
            <person name="Duvenage S."/>
            <person name="Allam M."/>
            <person name="Korsten L."/>
        </authorList>
    </citation>
    <scope>NUCLEOTIDE SEQUENCE</scope>
    <source>
        <strain evidence="1">UPMP2127</strain>
    </source>
</reference>
<dbReference type="AlphaFoldDB" id="A0AAW3WY10"/>
<dbReference type="InterPro" id="IPR006522">
    <property type="entry name" value="Phage_virion_morphogenesis"/>
</dbReference>
<dbReference type="RefSeq" id="WP_179251413.1">
    <property type="nucleotide sequence ID" value="NZ_JACBIV010000001.1"/>
</dbReference>
<dbReference type="Pfam" id="PF05069">
    <property type="entry name" value="Phage_tail_S"/>
    <property type="match status" value="1"/>
</dbReference>
<sequence>MANNFKLTVTDDIVRSELDRVLGVLRQPQPMMLEIAEHLVAETQQVFDDEGYPAKTWAALRPSTQRNRARRGYWPGKILTMTGTLYRSIQANAGNDFAEAGTNQPYARIQHDGGTIQRSGQVRLRTDKKGNLKRQKGHPNLAIFARNAHKNAVARAVNYAINIPARPYFPITPEGGLTPSAYDAVMGVLRGTLRLS</sequence>
<gene>
    <name evidence="1" type="ORF">H8J20_26340</name>
</gene>
<accession>A0AAW3WY10</accession>
<proteinExistence type="predicted"/>
<dbReference type="Proteomes" id="UP000659084">
    <property type="component" value="Unassembled WGS sequence"/>
</dbReference>
<evidence type="ECO:0000313" key="2">
    <source>
        <dbReference type="Proteomes" id="UP000659084"/>
    </source>
</evidence>
<dbReference type="NCBIfam" id="TIGR01635">
    <property type="entry name" value="tail_comp_S"/>
    <property type="match status" value="1"/>
</dbReference>
<organism evidence="1 2">
    <name type="scientific">Serratia fonticola</name>
    <dbReference type="NCBI Taxonomy" id="47917"/>
    <lineage>
        <taxon>Bacteria</taxon>
        <taxon>Pseudomonadati</taxon>
        <taxon>Pseudomonadota</taxon>
        <taxon>Gammaproteobacteria</taxon>
        <taxon>Enterobacterales</taxon>
        <taxon>Yersiniaceae</taxon>
        <taxon>Serratia</taxon>
    </lineage>
</organism>
<comment type="caution">
    <text evidence="1">The sequence shown here is derived from an EMBL/GenBank/DDBJ whole genome shotgun (WGS) entry which is preliminary data.</text>
</comment>
<protein>
    <submittedName>
        <fullName evidence="1">Phage virion morphogenesis protein</fullName>
    </submittedName>
</protein>
<name>A0AAW3WY10_SERFO</name>
<dbReference type="EMBL" id="JACNYO010000052">
    <property type="protein sequence ID" value="MBC3215656.1"/>
    <property type="molecule type" value="Genomic_DNA"/>
</dbReference>
<evidence type="ECO:0000313" key="1">
    <source>
        <dbReference type="EMBL" id="MBC3215656.1"/>
    </source>
</evidence>